<dbReference type="OrthoDB" id="381760at2157"/>
<comment type="caution">
    <text evidence="1">The sequence shown here is derived from an EMBL/GenBank/DDBJ whole genome shotgun (WGS) entry which is preliminary data.</text>
</comment>
<dbReference type="Proteomes" id="UP000011509">
    <property type="component" value="Unassembled WGS sequence"/>
</dbReference>
<keyword evidence="2" id="KW-1185">Reference proteome</keyword>
<proteinExistence type="predicted"/>
<dbReference type="EMBL" id="AOJL01000032">
    <property type="protein sequence ID" value="ELZ47881.1"/>
    <property type="molecule type" value="Genomic_DNA"/>
</dbReference>
<evidence type="ECO:0000313" key="2">
    <source>
        <dbReference type="Proteomes" id="UP000011509"/>
    </source>
</evidence>
<protein>
    <submittedName>
        <fullName evidence="1">Uncharacterized protein</fullName>
    </submittedName>
</protein>
<dbReference type="RefSeq" id="WP_006113144.1">
    <property type="nucleotide sequence ID" value="NZ_AOJL01000032.1"/>
</dbReference>
<dbReference type="PATRIC" id="fig|1227466.3.peg.1641"/>
<accession>M0EJC1</accession>
<dbReference type="AlphaFoldDB" id="M0EJC1"/>
<reference evidence="1 2" key="1">
    <citation type="journal article" date="2014" name="PLoS Genet.">
        <title>Phylogenetically driven sequencing of extremely halophilic archaea reveals strategies for static and dynamic osmo-response.</title>
        <authorList>
            <person name="Becker E.A."/>
            <person name="Seitzer P.M."/>
            <person name="Tritt A."/>
            <person name="Larsen D."/>
            <person name="Krusor M."/>
            <person name="Yao A.I."/>
            <person name="Wu D."/>
            <person name="Madern D."/>
            <person name="Eisen J.A."/>
            <person name="Darling A.E."/>
            <person name="Facciotti M.T."/>
        </authorList>
    </citation>
    <scope>NUCLEOTIDE SEQUENCE [LARGE SCALE GENOMIC DNA]</scope>
    <source>
        <strain evidence="1 2">DSM 10284</strain>
    </source>
</reference>
<gene>
    <name evidence="1" type="ORF">C464_08165</name>
</gene>
<sequence>MKNPNSDVETGELPQIIDDDGRGHLDVAADIVDEALELAGDAGPTSAARWVAIAVERMSLDVDDRTWDLAVNTTMLALREGDGEANA</sequence>
<organism evidence="1 2">
    <name type="scientific">Halorubrum coriense DSM 10284</name>
    <dbReference type="NCBI Taxonomy" id="1227466"/>
    <lineage>
        <taxon>Archaea</taxon>
        <taxon>Methanobacteriati</taxon>
        <taxon>Methanobacteriota</taxon>
        <taxon>Stenosarchaea group</taxon>
        <taxon>Halobacteria</taxon>
        <taxon>Halobacteriales</taxon>
        <taxon>Haloferacaceae</taxon>
        <taxon>Halorubrum</taxon>
    </lineage>
</organism>
<evidence type="ECO:0000313" key="1">
    <source>
        <dbReference type="EMBL" id="ELZ47881.1"/>
    </source>
</evidence>
<name>M0EJC1_9EURY</name>
<dbReference type="STRING" id="1227466.C464_08165"/>